<accession>A0A9Q3IQT9</accession>
<dbReference type="OrthoDB" id="7340501at2759"/>
<dbReference type="EMBL" id="AVOT02053547">
    <property type="protein sequence ID" value="MBW0548338.1"/>
    <property type="molecule type" value="Genomic_DNA"/>
</dbReference>
<evidence type="ECO:0000313" key="1">
    <source>
        <dbReference type="EMBL" id="MBW0548338.1"/>
    </source>
</evidence>
<comment type="caution">
    <text evidence="1">The sequence shown here is derived from an EMBL/GenBank/DDBJ whole genome shotgun (WGS) entry which is preliminary data.</text>
</comment>
<gene>
    <name evidence="1" type="ORF">O181_088053</name>
</gene>
<dbReference type="AlphaFoldDB" id="A0A9Q3IQT9"/>
<organism evidence="1 2">
    <name type="scientific">Austropuccinia psidii MF-1</name>
    <dbReference type="NCBI Taxonomy" id="1389203"/>
    <lineage>
        <taxon>Eukaryota</taxon>
        <taxon>Fungi</taxon>
        <taxon>Dikarya</taxon>
        <taxon>Basidiomycota</taxon>
        <taxon>Pucciniomycotina</taxon>
        <taxon>Pucciniomycetes</taxon>
        <taxon>Pucciniales</taxon>
        <taxon>Sphaerophragmiaceae</taxon>
        <taxon>Austropuccinia</taxon>
    </lineage>
</organism>
<name>A0A9Q3IQT9_9BASI</name>
<dbReference type="Proteomes" id="UP000765509">
    <property type="component" value="Unassembled WGS sequence"/>
</dbReference>
<reference evidence="1" key="1">
    <citation type="submission" date="2021-03" db="EMBL/GenBank/DDBJ databases">
        <title>Draft genome sequence of rust myrtle Austropuccinia psidii MF-1, a brazilian biotype.</title>
        <authorList>
            <person name="Quecine M.C."/>
            <person name="Pachon D.M.R."/>
            <person name="Bonatelli M.L."/>
            <person name="Correr F.H."/>
            <person name="Franceschini L.M."/>
            <person name="Leite T.F."/>
            <person name="Margarido G.R.A."/>
            <person name="Almeida C.A."/>
            <person name="Ferrarezi J.A."/>
            <person name="Labate C.A."/>
        </authorList>
    </citation>
    <scope>NUCLEOTIDE SEQUENCE</scope>
    <source>
        <strain evidence="1">MF-1</strain>
    </source>
</reference>
<proteinExistence type="predicted"/>
<protein>
    <submittedName>
        <fullName evidence="1">Uncharacterized protein</fullName>
    </submittedName>
</protein>
<evidence type="ECO:0000313" key="2">
    <source>
        <dbReference type="Proteomes" id="UP000765509"/>
    </source>
</evidence>
<sequence length="93" mass="10075">MPTPSIDTDSVVSGYCNCKANRTIMLAGTGFYVDATSRSNARPMHEEGVVCNLESMVQTVFPHLYSDGMPPSIISISPIKVVAMPAQKTLWNP</sequence>
<keyword evidence="2" id="KW-1185">Reference proteome</keyword>